<feature type="compositionally biased region" description="Gly residues" evidence="9">
    <location>
        <begin position="1228"/>
        <end position="1238"/>
    </location>
</feature>
<feature type="compositionally biased region" description="Gly residues" evidence="9">
    <location>
        <begin position="1154"/>
        <end position="1167"/>
    </location>
</feature>
<feature type="compositionally biased region" description="Acidic residues" evidence="9">
    <location>
        <begin position="570"/>
        <end position="580"/>
    </location>
</feature>
<dbReference type="InterPro" id="IPR045076">
    <property type="entry name" value="MutS"/>
</dbReference>
<dbReference type="SUPFAM" id="SSF52540">
    <property type="entry name" value="P-loop containing nucleoside triphosphate hydrolases"/>
    <property type="match status" value="1"/>
</dbReference>
<dbReference type="Gene3D" id="1.10.1420.10">
    <property type="match status" value="2"/>
</dbReference>
<evidence type="ECO:0000256" key="2">
    <source>
        <dbReference type="ARBA" id="ARBA00022151"/>
    </source>
</evidence>
<feature type="region of interest" description="Disordered" evidence="9">
    <location>
        <begin position="560"/>
        <end position="642"/>
    </location>
</feature>
<dbReference type="InterPro" id="IPR007696">
    <property type="entry name" value="DNA_mismatch_repair_MutS_core"/>
</dbReference>
<dbReference type="Gene3D" id="3.40.50.300">
    <property type="entry name" value="P-loop containing nucleotide triphosphate hydrolases"/>
    <property type="match status" value="1"/>
</dbReference>
<feature type="region of interest" description="Disordered" evidence="9">
    <location>
        <begin position="767"/>
        <end position="786"/>
    </location>
</feature>
<evidence type="ECO:0000313" key="12">
    <source>
        <dbReference type="Proteomes" id="UP000612055"/>
    </source>
</evidence>
<feature type="compositionally biased region" description="Gly residues" evidence="9">
    <location>
        <begin position="141"/>
        <end position="166"/>
    </location>
</feature>
<feature type="domain" description="DNA mismatch repair proteins mutS family" evidence="10">
    <location>
        <begin position="1377"/>
        <end position="1393"/>
    </location>
</feature>
<reference evidence="11" key="1">
    <citation type="journal article" date="2020" name="bioRxiv">
        <title>Comparative genomics of Chlamydomonas.</title>
        <authorList>
            <person name="Craig R.J."/>
            <person name="Hasan A.R."/>
            <person name="Ness R.W."/>
            <person name="Keightley P.D."/>
        </authorList>
    </citation>
    <scope>NUCLEOTIDE SEQUENCE</scope>
    <source>
        <strain evidence="11">CCAP 11/70</strain>
    </source>
</reference>
<dbReference type="GO" id="GO:0005524">
    <property type="term" value="F:ATP binding"/>
    <property type="evidence" value="ECO:0007669"/>
    <property type="project" value="UniProtKB-KW"/>
</dbReference>
<proteinExistence type="inferred from homology"/>
<feature type="region of interest" description="Disordered" evidence="9">
    <location>
        <begin position="1443"/>
        <end position="1495"/>
    </location>
</feature>
<feature type="region of interest" description="Disordered" evidence="9">
    <location>
        <begin position="22"/>
        <end position="170"/>
    </location>
</feature>
<dbReference type="SUPFAM" id="SSF48334">
    <property type="entry name" value="DNA repair protein MutS, domain III"/>
    <property type="match status" value="1"/>
</dbReference>
<feature type="region of interest" description="Disordered" evidence="9">
    <location>
        <begin position="250"/>
        <end position="279"/>
    </location>
</feature>
<feature type="compositionally biased region" description="Acidic residues" evidence="9">
    <location>
        <begin position="1445"/>
        <end position="1457"/>
    </location>
</feature>
<dbReference type="FunFam" id="3.40.1170.10:FF:000004">
    <property type="entry name" value="DNA mismatch repair protein"/>
    <property type="match status" value="1"/>
</dbReference>
<keyword evidence="5" id="KW-0067">ATP-binding</keyword>
<dbReference type="GO" id="GO:0005634">
    <property type="term" value="C:nucleus"/>
    <property type="evidence" value="ECO:0007669"/>
    <property type="project" value="TreeGrafter"/>
</dbReference>
<dbReference type="GO" id="GO:0140664">
    <property type="term" value="F:ATP-dependent DNA damage sensor activity"/>
    <property type="evidence" value="ECO:0007669"/>
    <property type="project" value="InterPro"/>
</dbReference>
<dbReference type="PANTHER" id="PTHR11361:SF34">
    <property type="entry name" value="DNA MISMATCH REPAIR PROTEIN MSH1, MITOCHONDRIAL"/>
    <property type="match status" value="1"/>
</dbReference>
<dbReference type="OrthoDB" id="10252754at2759"/>
<dbReference type="GO" id="GO:0043504">
    <property type="term" value="P:mitochondrial DNA repair"/>
    <property type="evidence" value="ECO:0007669"/>
    <property type="project" value="TreeGrafter"/>
</dbReference>
<dbReference type="PANTHER" id="PTHR11361">
    <property type="entry name" value="DNA MISMATCH REPAIR PROTEIN MUTS FAMILY MEMBER"/>
    <property type="match status" value="1"/>
</dbReference>
<evidence type="ECO:0000256" key="7">
    <source>
        <dbReference type="ARBA" id="ARBA00023204"/>
    </source>
</evidence>
<dbReference type="InterPro" id="IPR016151">
    <property type="entry name" value="DNA_mismatch_repair_MutS_N"/>
</dbReference>
<feature type="region of interest" description="Disordered" evidence="9">
    <location>
        <begin position="1261"/>
        <end position="1280"/>
    </location>
</feature>
<evidence type="ECO:0000256" key="5">
    <source>
        <dbReference type="ARBA" id="ARBA00022840"/>
    </source>
</evidence>
<dbReference type="GO" id="GO:0030983">
    <property type="term" value="F:mismatched DNA binding"/>
    <property type="evidence" value="ECO:0007669"/>
    <property type="project" value="InterPro"/>
</dbReference>
<keyword evidence="7" id="KW-0234">DNA repair</keyword>
<feature type="compositionally biased region" description="Low complexity" evidence="9">
    <location>
        <begin position="1620"/>
        <end position="1635"/>
    </location>
</feature>
<name>A0A836BQK0_9CHLO</name>
<feature type="region of interest" description="Disordered" evidence="9">
    <location>
        <begin position="1113"/>
        <end position="1193"/>
    </location>
</feature>
<evidence type="ECO:0000256" key="9">
    <source>
        <dbReference type="SAM" id="MobiDB-lite"/>
    </source>
</evidence>
<dbReference type="InterPro" id="IPR036678">
    <property type="entry name" value="MutS_con_dom_sf"/>
</dbReference>
<feature type="compositionally biased region" description="Gly residues" evidence="9">
    <location>
        <begin position="1130"/>
        <end position="1140"/>
    </location>
</feature>
<feature type="region of interest" description="Disordered" evidence="9">
    <location>
        <begin position="1605"/>
        <end position="1636"/>
    </location>
</feature>
<evidence type="ECO:0000256" key="3">
    <source>
        <dbReference type="ARBA" id="ARBA00022741"/>
    </source>
</evidence>
<dbReference type="SMART" id="SM00534">
    <property type="entry name" value="MUTSac"/>
    <property type="match status" value="1"/>
</dbReference>
<dbReference type="GO" id="GO:0005739">
    <property type="term" value="C:mitochondrion"/>
    <property type="evidence" value="ECO:0007669"/>
    <property type="project" value="TreeGrafter"/>
</dbReference>
<dbReference type="Pfam" id="PF00488">
    <property type="entry name" value="MutS_V"/>
    <property type="match status" value="1"/>
</dbReference>
<dbReference type="InterPro" id="IPR027417">
    <property type="entry name" value="P-loop_NTPase"/>
</dbReference>
<dbReference type="SMART" id="SM00533">
    <property type="entry name" value="MUTSd"/>
    <property type="match status" value="1"/>
</dbReference>
<feature type="compositionally biased region" description="Low complexity" evidence="9">
    <location>
        <begin position="604"/>
        <end position="626"/>
    </location>
</feature>
<dbReference type="InterPro" id="IPR007695">
    <property type="entry name" value="DNA_mismatch_repair_MutS-lik_N"/>
</dbReference>
<dbReference type="Proteomes" id="UP000612055">
    <property type="component" value="Unassembled WGS sequence"/>
</dbReference>
<protein>
    <recommendedName>
        <fullName evidence="2 8">DNA mismatch repair protein MSH3</fullName>
    </recommendedName>
    <alternativeName>
        <fullName evidence="2 8">DNA mismatch repair protein MSH3</fullName>
    </alternativeName>
</protein>
<evidence type="ECO:0000256" key="6">
    <source>
        <dbReference type="ARBA" id="ARBA00023125"/>
    </source>
</evidence>
<dbReference type="Pfam" id="PF01624">
    <property type="entry name" value="MutS_I"/>
    <property type="match status" value="1"/>
</dbReference>
<evidence type="ECO:0000256" key="1">
    <source>
        <dbReference type="ARBA" id="ARBA00007094"/>
    </source>
</evidence>
<evidence type="ECO:0000259" key="10">
    <source>
        <dbReference type="PROSITE" id="PS00486"/>
    </source>
</evidence>
<sequence>MSGKGAKKGAQGGSAQKSISAFFKAAGGTGQAHARAQAASRENDPPGPPHGNEDAIETAPPAKRRRTDVAPVSAGRKGSRASGDPRQAAKQQPVVEDTVDLIDLASSQDPDQDAPPAGSGAAAEQPSLAQTEGATAADANDGGGGAREGVGADGGGQARDGGGGQGAATVTAAAAVAVPPAAVTAAAGGGATPANGLQRLLAASRRRAGAATPAAATPASAAAAAATPLTAPPPPPLPSLAATPMPAKLTPAQRERARHKLAQENSRRGGGATVDATAAAGGGGGGSAAKLTPLEQQVVALKAQYPGTILVVEVGYKMRFFGEDAEVAKAVCGIGAYVDHSFLTASFPVARLPIYIRRLCRAGHRVGVVRQTETAALKAAGSNRSAPFERAVTALYTAATLEAGRRADKIGEEGALDELQDLPSAAPAGGSAHMLFVAEGPPPAAAAAAAAAGMKAGAAAGGAAAETQLGVLCVDLAGGDIVYGICGDDVSRGGVTSSRPSGASALDELEALLISTAPVEIVTVGPLASTAARRLLQHYLSSAPGCRLERVDQPSQAVGTAIGTVRGPDQEEVEEADQEDSPAKGKGGKKGKGSKGKGGRGAGTKRSAAAAGREPVSSAATEAAATSGGGGGAGGGGGGGDWLAAVRQEVTQFFAARPAAAAADDGDEGPGSGPGGGAAGGAYGTAESPMARLAAALPPAVLLATWAAVRHLRSFGLTTMLRVRSCWRPLTETSTAATDAGANRRTALLQTLNLGPNALRQLEIVSAGGEEGSGGGGGAGGGDGEGTLLRLMDRTATPFGSRLLRRWLVAPLARRELILSRQEAVAELLEAVNDGKAPLSHLPRALSRLPDIERGLTRALHRTASPAEFVGTARALQQFRVDLHLPPLPDPAEDQPLTANHQLPSTAGGDAAAGLASLEAAVASPLLRRLLRAVGGCGLAAAVAGLLAPIDTKAAAANDFGSMFVDRSRFRGVWAAKDAVRAAEEHLECLLPSLARAAGLPAVAYTTIQNQGTHLVEVPVDAERRVPKAWHKVCSTKKFHRYHPPEVLSGLQTLNVSQERLAAAQRAAWASYLTSFEPAYPAALEAARAAAHLDALCSLASLAATPGYCRPVFLPEPTDPPPTANRQTVGGAGGAAGGGEAMEVDSAAAAAPAGPGGSADGGGGGSGTPPVGLESGAEAGTGGRAEAGASISGGGGGAVLRAVGARHPMLDARLSGAMPSGRGRRRAGGGGGGGGVASGGAAAAVPNDVFLGGACGGGGGGAGPAEAEPAAGTDGGGDGGGGGGGGGVRCLVVTGPNMGGKSCFTRTAALLVVMAQVGSYVPADSLHLTVFDGVFTRMGASDNILLGRSDNILLGRSTFFEEMSDTSALLAQATPRSLVVLDELGRGTATYDGLAVASAVLSYLLHEVRCLVLFVTHYPELAAVAARWPRLAAACHMGFVREEGGAEGEGEEAEEDGEGRQEEAEAMEVDGGGDGGSTGVGGGAAAGGRLRRPQSEGLPPRITFLYRLLPGAADESFGLNVAQMAGLPLPLVERAAQVAAGMRRRLPRGTEEGAGAEAVGEGPRGTEEEGEGATEGAAPEGTGPAADTEAGAGAVLRSIKAVVLGTQSEGSRPSAEGEAEAQGEAQVEGEGTAEGARARLLALQGEARRLLGGPGPGAGAGSE</sequence>
<feature type="region of interest" description="Disordered" evidence="9">
    <location>
        <begin position="658"/>
        <end position="680"/>
    </location>
</feature>
<dbReference type="PROSITE" id="PS00486">
    <property type="entry name" value="DNA_MISMATCH_REPAIR_2"/>
    <property type="match status" value="1"/>
</dbReference>
<gene>
    <name evidence="11" type="ORF">HYH03_017301</name>
</gene>
<dbReference type="InterPro" id="IPR036187">
    <property type="entry name" value="DNA_mismatch_repair_MutS_sf"/>
</dbReference>
<dbReference type="InterPro" id="IPR000432">
    <property type="entry name" value="DNA_mismatch_repair_MutS_C"/>
</dbReference>
<organism evidence="11 12">
    <name type="scientific">Edaphochlamys debaryana</name>
    <dbReference type="NCBI Taxonomy" id="47281"/>
    <lineage>
        <taxon>Eukaryota</taxon>
        <taxon>Viridiplantae</taxon>
        <taxon>Chlorophyta</taxon>
        <taxon>core chlorophytes</taxon>
        <taxon>Chlorophyceae</taxon>
        <taxon>CS clade</taxon>
        <taxon>Chlamydomonadales</taxon>
        <taxon>Chlamydomonadales incertae sedis</taxon>
        <taxon>Edaphochlamys</taxon>
    </lineage>
</organism>
<keyword evidence="12" id="KW-1185">Reference proteome</keyword>
<dbReference type="Pfam" id="PF05192">
    <property type="entry name" value="MutS_III"/>
    <property type="match status" value="1"/>
</dbReference>
<evidence type="ECO:0000313" key="11">
    <source>
        <dbReference type="EMBL" id="KAG2483849.1"/>
    </source>
</evidence>
<keyword evidence="4" id="KW-0227">DNA damage</keyword>
<feature type="compositionally biased region" description="Low complexity" evidence="9">
    <location>
        <begin position="1574"/>
        <end position="1586"/>
    </location>
</feature>
<dbReference type="Gene3D" id="3.30.420.110">
    <property type="entry name" value="MutS, connector domain"/>
    <property type="match status" value="1"/>
</dbReference>
<keyword evidence="6" id="KW-0238">DNA-binding</keyword>
<accession>A0A836BQK0</accession>
<comment type="caution">
    <text evidence="11">The sequence shown here is derived from an EMBL/GenBank/DDBJ whole genome shotgun (WGS) entry which is preliminary data.</text>
</comment>
<dbReference type="SUPFAM" id="SSF55271">
    <property type="entry name" value="DNA repair protein MutS, domain I"/>
    <property type="match status" value="1"/>
</dbReference>
<feature type="compositionally biased region" description="Gly residues" evidence="9">
    <location>
        <begin position="1470"/>
        <end position="1486"/>
    </location>
</feature>
<dbReference type="EMBL" id="JAEHOE010000164">
    <property type="protein sequence ID" value="KAG2483849.1"/>
    <property type="molecule type" value="Genomic_DNA"/>
</dbReference>
<feature type="compositionally biased region" description="Gly residues" evidence="9">
    <location>
        <begin position="669"/>
        <end position="680"/>
    </location>
</feature>
<keyword evidence="3" id="KW-0547">Nucleotide-binding</keyword>
<evidence type="ECO:0000256" key="8">
    <source>
        <dbReference type="ARBA" id="ARBA00073774"/>
    </source>
</evidence>
<comment type="similarity">
    <text evidence="1">Belongs to the DNA mismatch repair MutS family. MSH3 subfamily.</text>
</comment>
<feature type="compositionally biased region" description="Gly residues" evidence="9">
    <location>
        <begin position="1179"/>
        <end position="1193"/>
    </location>
</feature>
<feature type="compositionally biased region" description="Gly residues" evidence="9">
    <location>
        <begin position="769"/>
        <end position="785"/>
    </location>
</feature>
<dbReference type="GO" id="GO:0006298">
    <property type="term" value="P:mismatch repair"/>
    <property type="evidence" value="ECO:0007669"/>
    <property type="project" value="InterPro"/>
</dbReference>
<feature type="compositionally biased region" description="Gly residues" evidence="9">
    <location>
        <begin position="627"/>
        <end position="641"/>
    </location>
</feature>
<evidence type="ECO:0000256" key="4">
    <source>
        <dbReference type="ARBA" id="ARBA00022763"/>
    </source>
</evidence>
<feature type="region of interest" description="Disordered" evidence="9">
    <location>
        <begin position="1544"/>
        <end position="1592"/>
    </location>
</feature>
<feature type="region of interest" description="Disordered" evidence="9">
    <location>
        <begin position="1213"/>
        <end position="1238"/>
    </location>
</feature>
<dbReference type="Gene3D" id="3.40.1170.10">
    <property type="entry name" value="DNA repair protein MutS, domain I"/>
    <property type="match status" value="1"/>
</dbReference>
<feature type="compositionally biased region" description="Basic residues" evidence="9">
    <location>
        <begin position="586"/>
        <end position="598"/>
    </location>
</feature>
<feature type="region of interest" description="Disordered" evidence="9">
    <location>
        <begin position="225"/>
        <end position="244"/>
    </location>
</feature>